<sequence>MNKQVKRKDEESMDRTKAMIMKGASKLDLSEVKRYDIAQIHDPFAKPSTRAKTSRPCSVESDQDVWVEKLLSNKKTGQLHSFFESKKTGRRVEDEPPTGASRVVYLRNSYVVRKTEQASPSASKTPNNRGSRGMNYTKKKRWI</sequence>
<dbReference type="EMBL" id="HBIO01027129">
    <property type="protein sequence ID" value="CAE0475981.1"/>
    <property type="molecule type" value="Transcribed_RNA"/>
</dbReference>
<reference evidence="2" key="1">
    <citation type="submission" date="2021-01" db="EMBL/GenBank/DDBJ databases">
        <authorList>
            <person name="Corre E."/>
            <person name="Pelletier E."/>
            <person name="Niang G."/>
            <person name="Scheremetjew M."/>
            <person name="Finn R."/>
            <person name="Kale V."/>
            <person name="Holt S."/>
            <person name="Cochrane G."/>
            <person name="Meng A."/>
            <person name="Brown T."/>
            <person name="Cohen L."/>
        </authorList>
    </citation>
    <scope>NUCLEOTIDE SEQUENCE</scope>
    <source>
        <strain evidence="2">MM31A-1</strain>
    </source>
</reference>
<protein>
    <submittedName>
        <fullName evidence="2">Uncharacterized protein</fullName>
    </submittedName>
</protein>
<evidence type="ECO:0000256" key="1">
    <source>
        <dbReference type="SAM" id="MobiDB-lite"/>
    </source>
</evidence>
<organism evidence="2">
    <name type="scientific">Chaetoceros debilis</name>
    <dbReference type="NCBI Taxonomy" id="122233"/>
    <lineage>
        <taxon>Eukaryota</taxon>
        <taxon>Sar</taxon>
        <taxon>Stramenopiles</taxon>
        <taxon>Ochrophyta</taxon>
        <taxon>Bacillariophyta</taxon>
        <taxon>Coscinodiscophyceae</taxon>
        <taxon>Chaetocerotophycidae</taxon>
        <taxon>Chaetocerotales</taxon>
        <taxon>Chaetocerotaceae</taxon>
        <taxon>Chaetoceros</taxon>
    </lineage>
</organism>
<evidence type="ECO:0000313" key="2">
    <source>
        <dbReference type="EMBL" id="CAE0475981.1"/>
    </source>
</evidence>
<dbReference type="AlphaFoldDB" id="A0A7S3VF53"/>
<feature type="compositionally biased region" description="Polar residues" evidence="1">
    <location>
        <begin position="117"/>
        <end position="130"/>
    </location>
</feature>
<feature type="region of interest" description="Disordered" evidence="1">
    <location>
        <begin position="114"/>
        <end position="143"/>
    </location>
</feature>
<name>A0A7S3VF53_9STRA</name>
<gene>
    <name evidence="2" type="ORF">CDEB00056_LOCUS20834</name>
</gene>
<accession>A0A7S3VF53</accession>
<proteinExistence type="predicted"/>